<dbReference type="SMART" id="SM00358">
    <property type="entry name" value="DSRM"/>
    <property type="match status" value="1"/>
</dbReference>
<dbReference type="Pfam" id="PF00035">
    <property type="entry name" value="dsrm"/>
    <property type="match status" value="1"/>
</dbReference>
<dbReference type="PANTHER" id="PTHR11207:SF0">
    <property type="entry name" value="RIBONUCLEASE 3"/>
    <property type="match status" value="1"/>
</dbReference>
<keyword evidence="3 9" id="KW-0698">rRNA processing</keyword>
<comment type="similarity">
    <text evidence="2">Belongs to the ribonuclease III family.</text>
</comment>
<dbReference type="GO" id="GO:0006397">
    <property type="term" value="P:mRNA processing"/>
    <property type="evidence" value="ECO:0007669"/>
    <property type="project" value="UniProtKB-UniRule"/>
</dbReference>
<keyword evidence="9" id="KW-0819">tRNA processing</keyword>
<dbReference type="Pfam" id="PF14622">
    <property type="entry name" value="Ribonucleas_3_3"/>
    <property type="match status" value="1"/>
</dbReference>
<dbReference type="CDD" id="cd00593">
    <property type="entry name" value="RIBOc"/>
    <property type="match status" value="1"/>
</dbReference>
<dbReference type="SUPFAM" id="SSF54768">
    <property type="entry name" value="dsRNA-binding domain-like"/>
    <property type="match status" value="1"/>
</dbReference>
<evidence type="ECO:0000259" key="12">
    <source>
        <dbReference type="PROSITE" id="PS50142"/>
    </source>
</evidence>
<dbReference type="GO" id="GO:0005737">
    <property type="term" value="C:cytoplasm"/>
    <property type="evidence" value="ECO:0007669"/>
    <property type="project" value="UniProtKB-SubCell"/>
</dbReference>
<dbReference type="HAMAP" id="MF_00104">
    <property type="entry name" value="RNase_III"/>
    <property type="match status" value="1"/>
</dbReference>
<dbReference type="GO" id="GO:0003725">
    <property type="term" value="F:double-stranded RNA binding"/>
    <property type="evidence" value="ECO:0007669"/>
    <property type="project" value="TreeGrafter"/>
</dbReference>
<comment type="cofactor">
    <cofactor evidence="9">
        <name>Mg(2+)</name>
        <dbReference type="ChEBI" id="CHEBI:18420"/>
    </cofactor>
</comment>
<dbReference type="PANTHER" id="PTHR11207">
    <property type="entry name" value="RIBONUCLEASE III"/>
    <property type="match status" value="1"/>
</dbReference>
<evidence type="ECO:0000313" key="13">
    <source>
        <dbReference type="EMBL" id="TPG61183.1"/>
    </source>
</evidence>
<keyword evidence="5 9" id="KW-0540">Nuclease</keyword>
<evidence type="ECO:0000256" key="9">
    <source>
        <dbReference type="HAMAP-Rule" id="MF_00104"/>
    </source>
</evidence>
<dbReference type="InterPro" id="IPR014720">
    <property type="entry name" value="dsRBD_dom"/>
</dbReference>
<dbReference type="CDD" id="cd10845">
    <property type="entry name" value="DSRM_RNAse_III_family"/>
    <property type="match status" value="1"/>
</dbReference>
<gene>
    <name evidence="9 13" type="primary">rnc</name>
    <name evidence="13" type="ORF">EAH89_01070</name>
</gene>
<name>A0A502GK40_9PROT</name>
<dbReference type="Gene3D" id="1.10.1520.10">
    <property type="entry name" value="Ribonuclease III domain"/>
    <property type="match status" value="1"/>
</dbReference>
<reference evidence="13 14" key="1">
    <citation type="journal article" date="2019" name="Environ. Microbiol.">
        <title>Species interactions and distinct microbial communities in high Arctic permafrost affected cryosols are associated with the CH4 and CO2 gas fluxes.</title>
        <authorList>
            <person name="Altshuler I."/>
            <person name="Hamel J."/>
            <person name="Turney S."/>
            <person name="Magnuson E."/>
            <person name="Levesque R."/>
            <person name="Greer C."/>
            <person name="Whyte L.G."/>
        </authorList>
    </citation>
    <scope>NUCLEOTIDE SEQUENCE [LARGE SCALE GENOMIC DNA]</scope>
    <source>
        <strain evidence="13 14">S9.3B</strain>
    </source>
</reference>
<keyword evidence="7 9" id="KW-0378">Hydrolase</keyword>
<evidence type="ECO:0000313" key="14">
    <source>
        <dbReference type="Proteomes" id="UP000317078"/>
    </source>
</evidence>
<comment type="function">
    <text evidence="9">Digests double-stranded RNA. Involved in the processing of primary rRNA transcript to yield the immediate precursors to the large and small rRNAs (23S and 16S). Processes some mRNAs, and tRNAs when they are encoded in the rRNA operon. Processes pre-crRNA and tracrRNA of type II CRISPR loci if present in the organism.</text>
</comment>
<evidence type="ECO:0000256" key="4">
    <source>
        <dbReference type="ARBA" id="ARBA00022664"/>
    </source>
</evidence>
<keyword evidence="6 9" id="KW-0255">Endonuclease</keyword>
<dbReference type="PROSITE" id="PS50137">
    <property type="entry name" value="DS_RBD"/>
    <property type="match status" value="1"/>
</dbReference>
<feature type="active site" evidence="9">
    <location>
        <position position="102"/>
    </location>
</feature>
<organism evidence="13 14">
    <name type="scientific">Muricoccus nepalensis</name>
    <dbReference type="NCBI Taxonomy" id="1854500"/>
    <lineage>
        <taxon>Bacteria</taxon>
        <taxon>Pseudomonadati</taxon>
        <taxon>Pseudomonadota</taxon>
        <taxon>Alphaproteobacteria</taxon>
        <taxon>Acetobacterales</taxon>
        <taxon>Roseomonadaceae</taxon>
        <taxon>Muricoccus</taxon>
    </lineage>
</organism>
<feature type="domain" description="RNase III" evidence="12">
    <location>
        <begin position="57"/>
        <end position="185"/>
    </location>
</feature>
<feature type="region of interest" description="Disordered" evidence="10">
    <location>
        <begin position="1"/>
        <end position="50"/>
    </location>
</feature>
<accession>A0A502GK40</accession>
<evidence type="ECO:0000256" key="1">
    <source>
        <dbReference type="ARBA" id="ARBA00000109"/>
    </source>
</evidence>
<dbReference type="InterPro" id="IPR036389">
    <property type="entry name" value="RNase_III_sf"/>
</dbReference>
<dbReference type="GO" id="GO:0006364">
    <property type="term" value="P:rRNA processing"/>
    <property type="evidence" value="ECO:0007669"/>
    <property type="project" value="UniProtKB-UniRule"/>
</dbReference>
<proteinExistence type="inferred from homology"/>
<dbReference type="SMART" id="SM00535">
    <property type="entry name" value="RIBOc"/>
    <property type="match status" value="1"/>
</dbReference>
<evidence type="ECO:0000256" key="2">
    <source>
        <dbReference type="ARBA" id="ARBA00010183"/>
    </source>
</evidence>
<feature type="binding site" evidence="9">
    <location>
        <position position="174"/>
    </location>
    <ligand>
        <name>Mg(2+)</name>
        <dbReference type="ChEBI" id="CHEBI:18420"/>
    </ligand>
</feature>
<protein>
    <recommendedName>
        <fullName evidence="9">Ribonuclease 3</fullName>
        <ecNumber evidence="9">3.1.26.3</ecNumber>
    </recommendedName>
    <alternativeName>
        <fullName evidence="9">Ribonuclease III</fullName>
        <shortName evidence="9">RNase III</shortName>
    </alternativeName>
</protein>
<dbReference type="PROSITE" id="PS50142">
    <property type="entry name" value="RNASE_3_2"/>
    <property type="match status" value="1"/>
</dbReference>
<keyword evidence="8 9" id="KW-0694">RNA-binding</keyword>
<comment type="subunit">
    <text evidence="9">Homodimer.</text>
</comment>
<dbReference type="InterPro" id="IPR011907">
    <property type="entry name" value="RNase_III"/>
</dbReference>
<keyword evidence="14" id="KW-1185">Reference proteome</keyword>
<sequence length="279" mass="29411">MSASCRSRTWWGAPSSSSSPGTARRTGGRSGPGPWPSAGTASSRASADEDAAVKAPVAALSLRLGHDFNDPALLEQALTHRSAADPKRKGLDSNERLEFLGDRVLALLMAEWLSDRFPQEREGELGKRLAVLVAADTLAKVGDVIGLSAALRIPPAEGRTGLRQRANVLADATEALIGALYLDGGLDKARAFIHREWTAFMEADATPPMSAKSRLQEWSLGRGMGLPEYTTVSAEGPSHAPLFTVSVRACGKSAEASGDSKRGAEQLAAEALLKELARG</sequence>
<keyword evidence="9" id="KW-0699">rRNA-binding</keyword>
<dbReference type="EMBL" id="RCZP01000001">
    <property type="protein sequence ID" value="TPG61183.1"/>
    <property type="molecule type" value="Genomic_DNA"/>
</dbReference>
<keyword evidence="9" id="KW-0479">Metal-binding</keyword>
<dbReference type="SUPFAM" id="SSF69065">
    <property type="entry name" value="RNase III domain-like"/>
    <property type="match status" value="1"/>
</dbReference>
<feature type="compositionally biased region" description="Low complexity" evidence="10">
    <location>
        <begin position="7"/>
        <end position="25"/>
    </location>
</feature>
<evidence type="ECO:0000256" key="10">
    <source>
        <dbReference type="SAM" id="MobiDB-lite"/>
    </source>
</evidence>
<comment type="caution">
    <text evidence="13">The sequence shown here is derived from an EMBL/GenBank/DDBJ whole genome shotgun (WGS) entry which is preliminary data.</text>
</comment>
<evidence type="ECO:0000256" key="5">
    <source>
        <dbReference type="ARBA" id="ARBA00022722"/>
    </source>
</evidence>
<dbReference type="GO" id="GO:0004525">
    <property type="term" value="F:ribonuclease III activity"/>
    <property type="evidence" value="ECO:0007669"/>
    <property type="project" value="UniProtKB-UniRule"/>
</dbReference>
<evidence type="ECO:0000259" key="11">
    <source>
        <dbReference type="PROSITE" id="PS50137"/>
    </source>
</evidence>
<evidence type="ECO:0000256" key="3">
    <source>
        <dbReference type="ARBA" id="ARBA00022552"/>
    </source>
</evidence>
<keyword evidence="9" id="KW-0460">Magnesium</keyword>
<dbReference type="AlphaFoldDB" id="A0A502GK40"/>
<feature type="compositionally biased region" description="Low complexity" evidence="10">
    <location>
        <begin position="36"/>
        <end position="45"/>
    </location>
</feature>
<dbReference type="EC" id="3.1.26.3" evidence="9"/>
<dbReference type="Proteomes" id="UP000317078">
    <property type="component" value="Unassembled WGS sequence"/>
</dbReference>
<feature type="binding site" evidence="9">
    <location>
        <position position="171"/>
    </location>
    <ligand>
        <name>Mg(2+)</name>
        <dbReference type="ChEBI" id="CHEBI:18420"/>
    </ligand>
</feature>
<comment type="catalytic activity">
    <reaction evidence="1 9">
        <text>Endonucleolytic cleavage to 5'-phosphomonoester.</text>
        <dbReference type="EC" id="3.1.26.3"/>
    </reaction>
</comment>
<dbReference type="GO" id="GO:0008033">
    <property type="term" value="P:tRNA processing"/>
    <property type="evidence" value="ECO:0007669"/>
    <property type="project" value="UniProtKB-KW"/>
</dbReference>
<keyword evidence="4 9" id="KW-0507">mRNA processing</keyword>
<feature type="binding site" evidence="9">
    <location>
        <position position="98"/>
    </location>
    <ligand>
        <name>Mg(2+)</name>
        <dbReference type="ChEBI" id="CHEBI:18420"/>
    </ligand>
</feature>
<dbReference type="GO" id="GO:0019843">
    <property type="term" value="F:rRNA binding"/>
    <property type="evidence" value="ECO:0007669"/>
    <property type="project" value="UniProtKB-KW"/>
</dbReference>
<dbReference type="NCBIfam" id="TIGR02191">
    <property type="entry name" value="RNaseIII"/>
    <property type="match status" value="1"/>
</dbReference>
<evidence type="ECO:0000256" key="7">
    <source>
        <dbReference type="ARBA" id="ARBA00022801"/>
    </source>
</evidence>
<dbReference type="GO" id="GO:0010468">
    <property type="term" value="P:regulation of gene expression"/>
    <property type="evidence" value="ECO:0007669"/>
    <property type="project" value="TreeGrafter"/>
</dbReference>
<feature type="domain" description="DRBM" evidence="11">
    <location>
        <begin position="210"/>
        <end position="278"/>
    </location>
</feature>
<dbReference type="Gene3D" id="3.30.160.20">
    <property type="match status" value="1"/>
</dbReference>
<feature type="active site" evidence="9">
    <location>
        <position position="174"/>
    </location>
</feature>
<dbReference type="OrthoDB" id="9805026at2"/>
<dbReference type="GO" id="GO:0046872">
    <property type="term" value="F:metal ion binding"/>
    <property type="evidence" value="ECO:0007669"/>
    <property type="project" value="UniProtKB-KW"/>
</dbReference>
<keyword evidence="9" id="KW-0963">Cytoplasm</keyword>
<dbReference type="FunFam" id="1.10.1520.10:FF:000001">
    <property type="entry name" value="Ribonuclease 3"/>
    <property type="match status" value="1"/>
</dbReference>
<dbReference type="PROSITE" id="PS00517">
    <property type="entry name" value="RNASE_3_1"/>
    <property type="match status" value="1"/>
</dbReference>
<evidence type="ECO:0000256" key="6">
    <source>
        <dbReference type="ARBA" id="ARBA00022759"/>
    </source>
</evidence>
<dbReference type="InterPro" id="IPR000999">
    <property type="entry name" value="RNase_III_dom"/>
</dbReference>
<comment type="subcellular location">
    <subcellularLocation>
        <location evidence="9">Cytoplasm</location>
    </subcellularLocation>
</comment>
<evidence type="ECO:0000256" key="8">
    <source>
        <dbReference type="ARBA" id="ARBA00022884"/>
    </source>
</evidence>